<dbReference type="SUPFAM" id="SSF51556">
    <property type="entry name" value="Metallo-dependent hydrolases"/>
    <property type="match status" value="1"/>
</dbReference>
<dbReference type="PANTHER" id="PTHR35563">
    <property type="entry name" value="BARREL METAL-DEPENDENT HYDROLASE, PUTATIVE (AFU_ORTHOLOGUE AFUA_1G16240)-RELATED"/>
    <property type="match status" value="1"/>
</dbReference>
<feature type="transmembrane region" description="Helical" evidence="2">
    <location>
        <begin position="614"/>
        <end position="634"/>
    </location>
</feature>
<dbReference type="AlphaFoldDB" id="A0A139I7G3"/>
<feature type="region of interest" description="Disordered" evidence="1">
    <location>
        <begin position="295"/>
        <end position="315"/>
    </location>
</feature>
<dbReference type="Proteomes" id="UP000073492">
    <property type="component" value="Unassembled WGS sequence"/>
</dbReference>
<feature type="transmembrane region" description="Helical" evidence="2">
    <location>
        <begin position="646"/>
        <end position="663"/>
    </location>
</feature>
<keyword evidence="2" id="KW-0472">Membrane</keyword>
<evidence type="ECO:0000313" key="4">
    <source>
        <dbReference type="EMBL" id="KXT10687.1"/>
    </source>
</evidence>
<protein>
    <recommendedName>
        <fullName evidence="3">Amidohydrolase-related domain-containing protein</fullName>
    </recommendedName>
</protein>
<dbReference type="EMBL" id="LFZO01000244">
    <property type="protein sequence ID" value="KXT10687.1"/>
    <property type="molecule type" value="Genomic_DNA"/>
</dbReference>
<dbReference type="PANTHER" id="PTHR35563:SF2">
    <property type="entry name" value="BARREL METAL-DEPENDENT HYDROLASE, PUTATIVE (AFU_ORTHOLOGUE AFUA_1G16240)-RELATED"/>
    <property type="match status" value="1"/>
</dbReference>
<evidence type="ECO:0000256" key="2">
    <source>
        <dbReference type="SAM" id="Phobius"/>
    </source>
</evidence>
<dbReference type="InterPro" id="IPR006680">
    <property type="entry name" value="Amidohydro-rel"/>
</dbReference>
<dbReference type="InterPro" id="IPR032466">
    <property type="entry name" value="Metal_Hydrolase"/>
</dbReference>
<feature type="domain" description="Amidohydrolase-related" evidence="3">
    <location>
        <begin position="23"/>
        <end position="264"/>
    </location>
</feature>
<sequence length="827" mass="93189">MTHSTTSEASVSRLARRIPSGTWDTHMHVVEPDRFPLDAKAQYKPSAHTLEQAKAFLNQINIQKMVIVQPSIYGNDNSCTLAGLQQLGLKKGRAVIQFDPKTITQAQLLEWHDLGARGVRLNFKSVGANPSQDELQATMREYADAVRFLKTWALELYISMENLPMLEPAFVESLGVKIIIDHYGHPTNETLGKAQTAREVPGFDALVSLLRDGNTWVKISAGYRLSKDPDNALVKSLCQEVLKAKADRCVFATDWPHTRFEHLLVGEYLERMLDWCEEINIGLEQVLAMRDALDNSDANEGLDPETSPGHSPYDQHQNVAIGSDAMIDSILVRPGRTNTLPGALSQPDPNLQVDMYLLYIQRVDAAWKIFLVPTSGAFMRDHRPYLGHLSTEPCYCKPEMFEMSTRIYRNGLGDSHTIICSDRDGEFAAANDTKQLRYVRTAKDILLCNAAQLQSSGEMVENSCEANDTSGLDNAYQVILDWNWQVANLDSRPKHLRHALQGQRKLTKMDDIVTIVISQALTSVHDRAQSRRIHRRGYLCSPAFADAKGKRMSGKDFTSLNEATLFSEHDPSEAVSRLCSNISKMHWNRTGPTSRRLKNWRFDEKAVIVSCKTYVRTCLILAAIIVFGGLAIPFTSRVRLRGVDPFNIASFCWIAVIFLLFLAQSRYVPHWAWHDFLHSRIVCRNVTELAHVSGLDPQLVLYKLLITEKSTMLHTRGPYNSIFTRYSEDGFSADIPCTTSTPYASGFVLFLGIGNKDRFIQVSDARPVSGYFTAEHLNWQKCLGVTLPADYGVQTKQTRHRNVLRLVEDEFQSERMLGLFVGNRNFG</sequence>
<reference evidence="4 5" key="1">
    <citation type="submission" date="2015-07" db="EMBL/GenBank/DDBJ databases">
        <title>Comparative genomics of the Sigatoka disease complex on banana suggests a link between parallel evolutionary changes in Pseudocercospora fijiensis and Pseudocercospora eumusae and increased virulence on the banana host.</title>
        <authorList>
            <person name="Chang T.-C."/>
            <person name="Salvucci A."/>
            <person name="Crous P.W."/>
            <person name="Stergiopoulos I."/>
        </authorList>
    </citation>
    <scope>NUCLEOTIDE SEQUENCE [LARGE SCALE GENOMIC DNA]</scope>
    <source>
        <strain evidence="4 5">CBS 116634</strain>
    </source>
</reference>
<gene>
    <name evidence="4" type="ORF">AC579_5063</name>
</gene>
<comment type="caution">
    <text evidence="4">The sequence shown here is derived from an EMBL/GenBank/DDBJ whole genome shotgun (WGS) entry which is preliminary data.</text>
</comment>
<name>A0A139I7G3_9PEZI</name>
<dbReference type="InterPro" id="IPR052358">
    <property type="entry name" value="Aro_Compnd_Degr_Hydrolases"/>
</dbReference>
<dbReference type="GO" id="GO:0016787">
    <property type="term" value="F:hydrolase activity"/>
    <property type="evidence" value="ECO:0007669"/>
    <property type="project" value="InterPro"/>
</dbReference>
<dbReference type="Gene3D" id="3.20.20.140">
    <property type="entry name" value="Metal-dependent hydrolases"/>
    <property type="match status" value="1"/>
</dbReference>
<dbReference type="OrthoDB" id="2135488at2759"/>
<keyword evidence="2" id="KW-0812">Transmembrane</keyword>
<accession>A0A139I7G3</accession>
<evidence type="ECO:0000313" key="5">
    <source>
        <dbReference type="Proteomes" id="UP000073492"/>
    </source>
</evidence>
<evidence type="ECO:0000259" key="3">
    <source>
        <dbReference type="Pfam" id="PF04909"/>
    </source>
</evidence>
<dbReference type="Pfam" id="PF04909">
    <property type="entry name" value="Amidohydro_2"/>
    <property type="match status" value="1"/>
</dbReference>
<dbReference type="STRING" id="113226.A0A139I7G3"/>
<keyword evidence="2" id="KW-1133">Transmembrane helix</keyword>
<keyword evidence="5" id="KW-1185">Reference proteome</keyword>
<evidence type="ECO:0000256" key="1">
    <source>
        <dbReference type="SAM" id="MobiDB-lite"/>
    </source>
</evidence>
<proteinExistence type="predicted"/>
<organism evidence="4 5">
    <name type="scientific">Pseudocercospora musae</name>
    <dbReference type="NCBI Taxonomy" id="113226"/>
    <lineage>
        <taxon>Eukaryota</taxon>
        <taxon>Fungi</taxon>
        <taxon>Dikarya</taxon>
        <taxon>Ascomycota</taxon>
        <taxon>Pezizomycotina</taxon>
        <taxon>Dothideomycetes</taxon>
        <taxon>Dothideomycetidae</taxon>
        <taxon>Mycosphaerellales</taxon>
        <taxon>Mycosphaerellaceae</taxon>
        <taxon>Pseudocercospora</taxon>
    </lineage>
</organism>